<dbReference type="InterPro" id="IPR036188">
    <property type="entry name" value="FAD/NAD-bd_sf"/>
</dbReference>
<dbReference type="PIRSF" id="PIRSF000137">
    <property type="entry name" value="Alcohol_oxidase"/>
    <property type="match status" value="1"/>
</dbReference>
<reference evidence="8" key="1">
    <citation type="journal article" date="2019" name="Int. J. Syst. Evol. Microbiol.">
        <title>The Global Catalogue of Microorganisms (GCM) 10K type strain sequencing project: providing services to taxonomists for standard genome sequencing and annotation.</title>
        <authorList>
            <consortium name="The Broad Institute Genomics Platform"/>
            <consortium name="The Broad Institute Genome Sequencing Center for Infectious Disease"/>
            <person name="Wu L."/>
            <person name="Ma J."/>
        </authorList>
    </citation>
    <scope>NUCLEOTIDE SEQUENCE [LARGE SCALE GENOMIC DNA]</scope>
    <source>
        <strain evidence="8">JCM 17137</strain>
    </source>
</reference>
<evidence type="ECO:0000256" key="1">
    <source>
        <dbReference type="ARBA" id="ARBA00001974"/>
    </source>
</evidence>
<dbReference type="SUPFAM" id="SSF54373">
    <property type="entry name" value="FAD-linked reductases, C-terminal domain"/>
    <property type="match status" value="1"/>
</dbReference>
<dbReference type="InterPro" id="IPR012132">
    <property type="entry name" value="GMC_OxRdtase"/>
</dbReference>
<evidence type="ECO:0000259" key="6">
    <source>
        <dbReference type="PROSITE" id="PS00624"/>
    </source>
</evidence>
<dbReference type="PANTHER" id="PTHR11552">
    <property type="entry name" value="GLUCOSE-METHANOL-CHOLINE GMC OXIDOREDUCTASE"/>
    <property type="match status" value="1"/>
</dbReference>
<comment type="cofactor">
    <cofactor evidence="1">
        <name>FAD</name>
        <dbReference type="ChEBI" id="CHEBI:57692"/>
    </cofactor>
</comment>
<evidence type="ECO:0000313" key="7">
    <source>
        <dbReference type="EMBL" id="GAA3734126.1"/>
    </source>
</evidence>
<protein>
    <submittedName>
        <fullName evidence="7">GMC family oxidoreductase N-terminal domain-containing protein</fullName>
    </submittedName>
</protein>
<keyword evidence="3" id="KW-0285">Flavoprotein</keyword>
<dbReference type="Gene3D" id="3.50.50.60">
    <property type="entry name" value="FAD/NAD(P)-binding domain"/>
    <property type="match status" value="1"/>
</dbReference>
<keyword evidence="4" id="KW-0274">FAD</keyword>
<dbReference type="InterPro" id="IPR007867">
    <property type="entry name" value="GMC_OxRtase_C"/>
</dbReference>
<evidence type="ECO:0000256" key="3">
    <source>
        <dbReference type="ARBA" id="ARBA00022630"/>
    </source>
</evidence>
<evidence type="ECO:0000313" key="8">
    <source>
        <dbReference type="Proteomes" id="UP001500908"/>
    </source>
</evidence>
<comment type="similarity">
    <text evidence="2">Belongs to the GMC oxidoreductase family.</text>
</comment>
<evidence type="ECO:0000256" key="4">
    <source>
        <dbReference type="ARBA" id="ARBA00022827"/>
    </source>
</evidence>
<comment type="caution">
    <text evidence="7">The sequence shown here is derived from an EMBL/GenBank/DDBJ whole genome shotgun (WGS) entry which is preliminary data.</text>
</comment>
<proteinExistence type="inferred from homology"/>
<dbReference type="Pfam" id="PF00732">
    <property type="entry name" value="GMC_oxred_N"/>
    <property type="match status" value="1"/>
</dbReference>
<accession>A0ABP7F991</accession>
<dbReference type="Proteomes" id="UP001500908">
    <property type="component" value="Unassembled WGS sequence"/>
</dbReference>
<dbReference type="EMBL" id="BAABDD010000004">
    <property type="protein sequence ID" value="GAA3734126.1"/>
    <property type="molecule type" value="Genomic_DNA"/>
</dbReference>
<dbReference type="SUPFAM" id="SSF51905">
    <property type="entry name" value="FAD/NAD(P)-binding domain"/>
    <property type="match status" value="1"/>
</dbReference>
<dbReference type="PANTHER" id="PTHR11552:SF147">
    <property type="entry name" value="CHOLINE DEHYDROGENASE, MITOCHONDRIAL"/>
    <property type="match status" value="1"/>
</dbReference>
<evidence type="ECO:0000256" key="5">
    <source>
        <dbReference type="SAM" id="MobiDB-lite"/>
    </source>
</evidence>
<sequence>MSAVDYVIVGAGTAGAILAARLSEDPDRQVLLLEAGPDYPDPATMPAYLRDGTVPPVDDPHDWGLTVTVTGDREGPLGRGRVVGGSSQTNDRGALRAPAADFAEWAGLGLPAWDWSHVLPSYRRLETDVEFGTDPVHGDRGPVPITRWDRSELLPAMTGLLDATVAAGHPECPDLNAPDATGIAIYPQNRRGSERMSTATTHLAPARSRPNLTVRGDVRVDRIVIEGEQAVGVEAGGEVIRAGEVILAAGAPYSPALLLRSGVGPADELPRSGVACRVDLPGVGRHLIDQPGAVIPVVATEAAGSPEWPRTQIVGRLPAIPGFAADHASYLCLFSGMRIPQLSAMAGADRLTLVMVGDMRPASRGAMWLPSADPSQQPVVDLRFYSEPGDLERMRAAYRHAWEIVQHPSFTATVDRFAAVDDALVGDDEQLDGLLRAITNSRWNLLGGATMGPPDSPQAVVDERCRVRGVSGLRVADASVVPVPLRAPAALTCMMIGEHVASMITEDH</sequence>
<dbReference type="RefSeq" id="WP_344968373.1">
    <property type="nucleotide sequence ID" value="NZ_BAABDD010000004.1"/>
</dbReference>
<evidence type="ECO:0000256" key="2">
    <source>
        <dbReference type="ARBA" id="ARBA00010790"/>
    </source>
</evidence>
<organism evidence="7 8">
    <name type="scientific">Salinactinospora qingdaonensis</name>
    <dbReference type="NCBI Taxonomy" id="702744"/>
    <lineage>
        <taxon>Bacteria</taxon>
        <taxon>Bacillati</taxon>
        <taxon>Actinomycetota</taxon>
        <taxon>Actinomycetes</taxon>
        <taxon>Streptosporangiales</taxon>
        <taxon>Nocardiopsidaceae</taxon>
        <taxon>Salinactinospora</taxon>
    </lineage>
</organism>
<dbReference type="Pfam" id="PF05199">
    <property type="entry name" value="GMC_oxred_C"/>
    <property type="match status" value="1"/>
</dbReference>
<keyword evidence="8" id="KW-1185">Reference proteome</keyword>
<dbReference type="Gene3D" id="3.30.410.40">
    <property type="match status" value="1"/>
</dbReference>
<feature type="region of interest" description="Disordered" evidence="5">
    <location>
        <begin position="74"/>
        <end position="93"/>
    </location>
</feature>
<dbReference type="InterPro" id="IPR000172">
    <property type="entry name" value="GMC_OxRdtase_N"/>
</dbReference>
<dbReference type="PROSITE" id="PS00624">
    <property type="entry name" value="GMC_OXRED_2"/>
    <property type="match status" value="1"/>
</dbReference>
<feature type="domain" description="Glucose-methanol-choline oxidoreductase N-terminal" evidence="6">
    <location>
        <begin position="250"/>
        <end position="264"/>
    </location>
</feature>
<name>A0ABP7F991_9ACTN</name>
<gene>
    <name evidence="7" type="ORF">GCM10022402_13080</name>
</gene>